<feature type="signal peptide" evidence="10">
    <location>
        <begin position="1"/>
        <end position="31"/>
    </location>
</feature>
<evidence type="ECO:0000256" key="6">
    <source>
        <dbReference type="ARBA" id="ARBA00023136"/>
    </source>
</evidence>
<evidence type="ECO:0000256" key="5">
    <source>
        <dbReference type="ARBA" id="ARBA00023077"/>
    </source>
</evidence>
<sequence length="973" mass="106645">MFKNNSLNSSVRRVLFAGSALSIALPGMAVAQDTNTNSGADGTERIQVTGSRIIREGAVAPAPVTVISGDELLASGAMNIGEVLSRLPAMANTYTLANSGRFIGTAGASLLDLRGMGTSRTLVLVDGRRHVAGSASSAAVDTNTIPSTWIERVEIITGGASAVYGADAVTGVVNFILKRDIEGFDATVTKGWAENHGYNNERFTLSYGTNFADNRGNVAASFEYNAQDSLNAMDHHYANTSWATIGHQYMPDGPRPDSEATNPDFPDRYTVPNAGYYDMSEAGAFFVGDAGNPDNWYVFEDDGSFRKNTMGGLVDPGYSYCQEPCDYINLRQYSELQPQFERVGVNVKSNYEVNQDLTAFVEAKYVRTEGQNIGQPFFHYGYNPEAGPYRLARNNAFINDELRGMMDDAGQQYLNVNKFHNDLGRRVEDNTRETMRFVAAVEGHFTDDWSYDASLVWGRTDIERVNGANVIIENYENAIDAVYNNAGEIVCASGAEGCVPINIMGREGISEEAADYITTTSVGTAEVEQRVATFNVQNPYLYTLPAGYVGFAGGVEYREESAVTNEDAFAATGATFFNALGEVDGEFDVTEVYAELSIPLVADVFLVRDLLLDTAVRLADYSTVGNATSWKVGLDWSITDELRARFTASEALRAPNINELFSAQSQTFYDVDDPCKASELANVTAETAAQRRAACQALGVPEGFDDNYDSARLEGRSGGNPDLQPEESRSYTVGVVYQPDWLAGFSATLDYWEIDITDTISSLNAQRILTECLDAGSINNQYCARITREQDGPNQGQITQIENFSLNIARSFNRGVDFEFGYDFDALEGRFRTALLGTYLLDAKSYPFQNEPDDYTDYAGVLGDADLQLRLTLDYSRDNWSVGTRTRFSNGVNLYNPTQLSQNPNPSNFMDYGSYAVTDLTGSYLFNNGVRLTLGLDNLFDRDMPRNSTGTTAGAAYYDNIGRFGYVRVGYSF</sequence>
<dbReference type="InterPro" id="IPR036942">
    <property type="entry name" value="Beta-barrel_TonB_sf"/>
</dbReference>
<comment type="caution">
    <text evidence="13">The sequence shown here is derived from an EMBL/GenBank/DDBJ whole genome shotgun (WGS) entry which is preliminary data.</text>
</comment>
<proteinExistence type="inferred from homology"/>
<dbReference type="SUPFAM" id="SSF56935">
    <property type="entry name" value="Porins"/>
    <property type="match status" value="1"/>
</dbReference>
<dbReference type="Pfam" id="PF07715">
    <property type="entry name" value="Plug"/>
    <property type="match status" value="1"/>
</dbReference>
<evidence type="ECO:0000256" key="9">
    <source>
        <dbReference type="RuleBase" id="RU003357"/>
    </source>
</evidence>
<dbReference type="AlphaFoldDB" id="A0A432WGV7"/>
<dbReference type="PROSITE" id="PS52016">
    <property type="entry name" value="TONB_DEPENDENT_REC_3"/>
    <property type="match status" value="1"/>
</dbReference>
<evidence type="ECO:0000256" key="7">
    <source>
        <dbReference type="ARBA" id="ARBA00023237"/>
    </source>
</evidence>
<evidence type="ECO:0000313" key="13">
    <source>
        <dbReference type="EMBL" id="RUO33004.1"/>
    </source>
</evidence>
<evidence type="ECO:0000256" key="1">
    <source>
        <dbReference type="ARBA" id="ARBA00004571"/>
    </source>
</evidence>
<dbReference type="PANTHER" id="PTHR47234:SF2">
    <property type="entry name" value="TONB-DEPENDENT RECEPTOR"/>
    <property type="match status" value="1"/>
</dbReference>
<evidence type="ECO:0000259" key="11">
    <source>
        <dbReference type="Pfam" id="PF00593"/>
    </source>
</evidence>
<dbReference type="Proteomes" id="UP000287823">
    <property type="component" value="Unassembled WGS sequence"/>
</dbReference>
<dbReference type="EMBL" id="PIPO01000003">
    <property type="protein sequence ID" value="RUO33004.1"/>
    <property type="molecule type" value="Genomic_DNA"/>
</dbReference>
<protein>
    <submittedName>
        <fullName evidence="13">TonB-dependent receptor</fullName>
    </submittedName>
</protein>
<dbReference type="InterPro" id="IPR012910">
    <property type="entry name" value="Plug_dom"/>
</dbReference>
<keyword evidence="5 9" id="KW-0798">TonB box</keyword>
<evidence type="ECO:0000256" key="10">
    <source>
        <dbReference type="SAM" id="SignalP"/>
    </source>
</evidence>
<evidence type="ECO:0000256" key="8">
    <source>
        <dbReference type="PROSITE-ProRule" id="PRU01360"/>
    </source>
</evidence>
<keyword evidence="14" id="KW-1185">Reference proteome</keyword>
<organism evidence="13 14">
    <name type="scientific">Aliidiomarina soli</name>
    <dbReference type="NCBI Taxonomy" id="1928574"/>
    <lineage>
        <taxon>Bacteria</taxon>
        <taxon>Pseudomonadati</taxon>
        <taxon>Pseudomonadota</taxon>
        <taxon>Gammaproteobacteria</taxon>
        <taxon>Alteromonadales</taxon>
        <taxon>Idiomarinaceae</taxon>
        <taxon>Aliidiomarina</taxon>
    </lineage>
</organism>
<accession>A0A432WGV7</accession>
<keyword evidence="10" id="KW-0732">Signal</keyword>
<dbReference type="PANTHER" id="PTHR47234">
    <property type="match status" value="1"/>
</dbReference>
<evidence type="ECO:0000259" key="12">
    <source>
        <dbReference type="Pfam" id="PF07715"/>
    </source>
</evidence>
<dbReference type="Gene3D" id="2.40.170.20">
    <property type="entry name" value="TonB-dependent receptor, beta-barrel domain"/>
    <property type="match status" value="1"/>
</dbReference>
<dbReference type="RefSeq" id="WP_126798749.1">
    <property type="nucleotide sequence ID" value="NZ_PIPO01000003.1"/>
</dbReference>
<feature type="chain" id="PRO_5019263061" evidence="10">
    <location>
        <begin position="32"/>
        <end position="973"/>
    </location>
</feature>
<keyword evidence="13" id="KW-0675">Receptor</keyword>
<feature type="domain" description="TonB-dependent receptor-like beta-barrel" evidence="11">
    <location>
        <begin position="380"/>
        <end position="939"/>
    </location>
</feature>
<dbReference type="InterPro" id="IPR000531">
    <property type="entry name" value="Beta-barrel_TonB"/>
</dbReference>
<dbReference type="InterPro" id="IPR039426">
    <property type="entry name" value="TonB-dep_rcpt-like"/>
</dbReference>
<name>A0A432WGV7_9GAMM</name>
<comment type="similarity">
    <text evidence="8 9">Belongs to the TonB-dependent receptor family.</text>
</comment>
<dbReference type="GO" id="GO:0009279">
    <property type="term" value="C:cell outer membrane"/>
    <property type="evidence" value="ECO:0007669"/>
    <property type="project" value="UniProtKB-SubCell"/>
</dbReference>
<dbReference type="Pfam" id="PF00593">
    <property type="entry name" value="TonB_dep_Rec_b-barrel"/>
    <property type="match status" value="1"/>
</dbReference>
<keyword evidence="2 8" id="KW-0813">Transport</keyword>
<evidence type="ECO:0000256" key="3">
    <source>
        <dbReference type="ARBA" id="ARBA00022452"/>
    </source>
</evidence>
<evidence type="ECO:0000256" key="4">
    <source>
        <dbReference type="ARBA" id="ARBA00022692"/>
    </source>
</evidence>
<keyword evidence="6 8" id="KW-0472">Membrane</keyword>
<keyword evidence="3 8" id="KW-1134">Transmembrane beta strand</keyword>
<keyword evidence="7 8" id="KW-0998">Cell outer membrane</keyword>
<gene>
    <name evidence="13" type="ORF">CWE14_07100</name>
</gene>
<evidence type="ECO:0000256" key="2">
    <source>
        <dbReference type="ARBA" id="ARBA00022448"/>
    </source>
</evidence>
<dbReference type="Gene3D" id="2.170.130.10">
    <property type="entry name" value="TonB-dependent receptor, plug domain"/>
    <property type="match status" value="1"/>
</dbReference>
<evidence type="ECO:0000313" key="14">
    <source>
        <dbReference type="Proteomes" id="UP000287823"/>
    </source>
</evidence>
<comment type="subcellular location">
    <subcellularLocation>
        <location evidence="1 8">Cell outer membrane</location>
        <topology evidence="1 8">Multi-pass membrane protein</topology>
    </subcellularLocation>
</comment>
<dbReference type="InterPro" id="IPR037066">
    <property type="entry name" value="Plug_dom_sf"/>
</dbReference>
<keyword evidence="4 8" id="KW-0812">Transmembrane</keyword>
<reference evidence="13 14" key="1">
    <citation type="journal article" date="2011" name="Front. Microbiol.">
        <title>Genomic signatures of strain selection and enhancement in Bacillus atrophaeus var. globigii, a historical biowarfare simulant.</title>
        <authorList>
            <person name="Gibbons H.S."/>
            <person name="Broomall S.M."/>
            <person name="McNew L.A."/>
            <person name="Daligault H."/>
            <person name="Chapman C."/>
            <person name="Bruce D."/>
            <person name="Karavis M."/>
            <person name="Krepps M."/>
            <person name="McGregor P.A."/>
            <person name="Hong C."/>
            <person name="Park K.H."/>
            <person name="Akmal A."/>
            <person name="Feldman A."/>
            <person name="Lin J.S."/>
            <person name="Chang W.E."/>
            <person name="Higgs B.W."/>
            <person name="Demirev P."/>
            <person name="Lindquist J."/>
            <person name="Liem A."/>
            <person name="Fochler E."/>
            <person name="Read T.D."/>
            <person name="Tapia R."/>
            <person name="Johnson S."/>
            <person name="Bishop-Lilly K.A."/>
            <person name="Detter C."/>
            <person name="Han C."/>
            <person name="Sozhamannan S."/>
            <person name="Rosenzweig C.N."/>
            <person name="Skowronski E.W."/>
        </authorList>
    </citation>
    <scope>NUCLEOTIDE SEQUENCE [LARGE SCALE GENOMIC DNA]</scope>
    <source>
        <strain evidence="13 14">Y4G10-17</strain>
    </source>
</reference>
<feature type="domain" description="TonB-dependent receptor plug" evidence="12">
    <location>
        <begin position="60"/>
        <end position="172"/>
    </location>
</feature>